<evidence type="ECO:0000256" key="2">
    <source>
        <dbReference type="ARBA" id="ARBA00022723"/>
    </source>
</evidence>
<gene>
    <name evidence="6" type="ORF">OL599_21530</name>
</gene>
<dbReference type="GO" id="GO:0016811">
    <property type="term" value="F:hydrolase activity, acting on carbon-nitrogen (but not peptide) bonds, in linear amides"/>
    <property type="evidence" value="ECO:0007669"/>
    <property type="project" value="TreeGrafter"/>
</dbReference>
<proteinExistence type="inferred from homology"/>
<keyword evidence="3" id="KW-0378">Hydrolase</keyword>
<dbReference type="Gene3D" id="3.40.50.10310">
    <property type="entry name" value="Creatininase"/>
    <property type="match status" value="1"/>
</dbReference>
<evidence type="ECO:0000256" key="3">
    <source>
        <dbReference type="ARBA" id="ARBA00022801"/>
    </source>
</evidence>
<dbReference type="InterPro" id="IPR003785">
    <property type="entry name" value="Creatininase/forma_Hydrolase"/>
</dbReference>
<dbReference type="RefSeq" id="WP_264716085.1">
    <property type="nucleotide sequence ID" value="NZ_JAPDNT010000030.1"/>
</dbReference>
<dbReference type="InterPro" id="IPR024087">
    <property type="entry name" value="Creatininase-like_sf"/>
</dbReference>
<comment type="caution">
    <text evidence="6">The sequence shown here is derived from an EMBL/GenBank/DDBJ whole genome shotgun (WGS) entry which is preliminary data.</text>
</comment>
<dbReference type="PANTHER" id="PTHR35005:SF1">
    <property type="entry name" value="2-AMINO-5-FORMYLAMINO-6-RIBOSYLAMINOPYRIMIDIN-4(3H)-ONE 5'-MONOPHOSPHATE DEFORMYLASE"/>
    <property type="match status" value="1"/>
</dbReference>
<dbReference type="EMBL" id="JAPDNT010000030">
    <property type="protein sequence ID" value="MCW3477157.1"/>
    <property type="molecule type" value="Genomic_DNA"/>
</dbReference>
<dbReference type="GO" id="GO:0046872">
    <property type="term" value="F:metal ion binding"/>
    <property type="evidence" value="ECO:0007669"/>
    <property type="project" value="UniProtKB-KW"/>
</dbReference>
<evidence type="ECO:0000313" key="7">
    <source>
        <dbReference type="Proteomes" id="UP001165679"/>
    </source>
</evidence>
<dbReference type="AlphaFoldDB" id="A0AA41YRD1"/>
<keyword evidence="7" id="KW-1185">Reference proteome</keyword>
<dbReference type="SUPFAM" id="SSF102215">
    <property type="entry name" value="Creatininase"/>
    <property type="match status" value="1"/>
</dbReference>
<evidence type="ECO:0000256" key="1">
    <source>
        <dbReference type="ARBA" id="ARBA00001947"/>
    </source>
</evidence>
<reference evidence="6" key="1">
    <citation type="submission" date="2022-09" db="EMBL/GenBank/DDBJ databases">
        <title>Rhodovastum sp. nov. RN2-1 isolated from soil in Seongnam, South Korea.</title>
        <authorList>
            <person name="Le N.T."/>
        </authorList>
    </citation>
    <scope>NUCLEOTIDE SEQUENCE</scope>
    <source>
        <strain evidence="6">RN2-1</strain>
    </source>
</reference>
<comment type="similarity">
    <text evidence="5">Belongs to the creatininase superfamily.</text>
</comment>
<protein>
    <submittedName>
        <fullName evidence="6">Creatininase family protein</fullName>
    </submittedName>
</protein>
<reference evidence="6" key="2">
    <citation type="submission" date="2022-10" db="EMBL/GenBank/DDBJ databases">
        <authorList>
            <person name="Trinh H.N."/>
        </authorList>
    </citation>
    <scope>NUCLEOTIDE SEQUENCE</scope>
    <source>
        <strain evidence="6">RN2-1</strain>
    </source>
</reference>
<evidence type="ECO:0000256" key="4">
    <source>
        <dbReference type="ARBA" id="ARBA00022833"/>
    </source>
</evidence>
<name>A0AA41YRD1_9PROT</name>
<organism evidence="6 7">
    <name type="scientific">Limobrevibacterium gyesilva</name>
    <dbReference type="NCBI Taxonomy" id="2991712"/>
    <lineage>
        <taxon>Bacteria</taxon>
        <taxon>Pseudomonadati</taxon>
        <taxon>Pseudomonadota</taxon>
        <taxon>Alphaproteobacteria</taxon>
        <taxon>Acetobacterales</taxon>
        <taxon>Acetobacteraceae</taxon>
        <taxon>Limobrevibacterium</taxon>
    </lineage>
</organism>
<comment type="cofactor">
    <cofactor evidence="1">
        <name>Zn(2+)</name>
        <dbReference type="ChEBI" id="CHEBI:29105"/>
    </cofactor>
</comment>
<evidence type="ECO:0000256" key="5">
    <source>
        <dbReference type="ARBA" id="ARBA00024029"/>
    </source>
</evidence>
<accession>A0AA41YRD1</accession>
<keyword evidence="4" id="KW-0862">Zinc</keyword>
<dbReference type="PANTHER" id="PTHR35005">
    <property type="entry name" value="3-DEHYDRO-SCYLLO-INOSOSE HYDROLASE"/>
    <property type="match status" value="1"/>
</dbReference>
<sequence length="230" mass="25876">MRVAEMDWRMIEDWVRNDDRAVLPLGSTEQHAGLSLLTDAILAERVAVEAAEPLGIPVFPAIPFGLAPYFQAYPGSITLRVATLCSVVSDVLDSLKRSGFRRIVIVNGHGGNQPAAALAQEWMMDNPDCRVRFHDWWRAPRTFAQVQATDRVASHGSWMENFPWTRLPTTPADEAKEMVDTDRLKTLPPFEARTLLEDGNFGGRTQRGDNELMAIWNIAVEETRAMLETW</sequence>
<evidence type="ECO:0000313" key="6">
    <source>
        <dbReference type="EMBL" id="MCW3477157.1"/>
    </source>
</evidence>
<dbReference type="Pfam" id="PF02633">
    <property type="entry name" value="Creatininase"/>
    <property type="match status" value="1"/>
</dbReference>
<dbReference type="Proteomes" id="UP001165679">
    <property type="component" value="Unassembled WGS sequence"/>
</dbReference>
<dbReference type="GO" id="GO:0009231">
    <property type="term" value="P:riboflavin biosynthetic process"/>
    <property type="evidence" value="ECO:0007669"/>
    <property type="project" value="TreeGrafter"/>
</dbReference>
<keyword evidence="2" id="KW-0479">Metal-binding</keyword>